<dbReference type="Proteomes" id="UP001469553">
    <property type="component" value="Unassembled WGS sequence"/>
</dbReference>
<sequence length="54" mass="5867">KMTAVSMEELLMFATGLAARPPVGIMPPPHLEFLSNSPFPVANTCAHTLKLQIF</sequence>
<protein>
    <recommendedName>
        <fullName evidence="3">HECT domain-containing protein</fullName>
    </recommendedName>
</protein>
<dbReference type="InterPro" id="IPR035983">
    <property type="entry name" value="Hect_E3_ubiquitin_ligase"/>
</dbReference>
<accession>A0ABV1A9B9</accession>
<dbReference type="SUPFAM" id="SSF56204">
    <property type="entry name" value="Hect, E3 ligase catalytic domain"/>
    <property type="match status" value="1"/>
</dbReference>
<comment type="caution">
    <text evidence="1">The sequence shown here is derived from an EMBL/GenBank/DDBJ whole genome shotgun (WGS) entry which is preliminary data.</text>
</comment>
<evidence type="ECO:0000313" key="1">
    <source>
        <dbReference type="EMBL" id="MEQ2314764.1"/>
    </source>
</evidence>
<gene>
    <name evidence="1" type="ORF">AMECASPLE_015471</name>
</gene>
<name>A0ABV1A9B9_9TELE</name>
<evidence type="ECO:0000313" key="2">
    <source>
        <dbReference type="Proteomes" id="UP001469553"/>
    </source>
</evidence>
<evidence type="ECO:0008006" key="3">
    <source>
        <dbReference type="Google" id="ProtNLM"/>
    </source>
</evidence>
<dbReference type="EMBL" id="JAHRIP010085729">
    <property type="protein sequence ID" value="MEQ2314764.1"/>
    <property type="molecule type" value="Genomic_DNA"/>
</dbReference>
<feature type="non-terminal residue" evidence="1">
    <location>
        <position position="1"/>
    </location>
</feature>
<reference evidence="1 2" key="1">
    <citation type="submission" date="2021-06" db="EMBL/GenBank/DDBJ databases">
        <authorList>
            <person name="Palmer J.M."/>
        </authorList>
    </citation>
    <scope>NUCLEOTIDE SEQUENCE [LARGE SCALE GENOMIC DNA]</scope>
    <source>
        <strain evidence="1 2">AS_MEX2019</strain>
        <tissue evidence="1">Muscle</tissue>
    </source>
</reference>
<organism evidence="1 2">
    <name type="scientific">Ameca splendens</name>
    <dbReference type="NCBI Taxonomy" id="208324"/>
    <lineage>
        <taxon>Eukaryota</taxon>
        <taxon>Metazoa</taxon>
        <taxon>Chordata</taxon>
        <taxon>Craniata</taxon>
        <taxon>Vertebrata</taxon>
        <taxon>Euteleostomi</taxon>
        <taxon>Actinopterygii</taxon>
        <taxon>Neopterygii</taxon>
        <taxon>Teleostei</taxon>
        <taxon>Neoteleostei</taxon>
        <taxon>Acanthomorphata</taxon>
        <taxon>Ovalentaria</taxon>
        <taxon>Atherinomorphae</taxon>
        <taxon>Cyprinodontiformes</taxon>
        <taxon>Goodeidae</taxon>
        <taxon>Ameca</taxon>
    </lineage>
</organism>
<dbReference type="Gene3D" id="3.30.2410.10">
    <property type="entry name" value="Hect, E3 ligase catalytic domain"/>
    <property type="match status" value="1"/>
</dbReference>
<keyword evidence="2" id="KW-1185">Reference proteome</keyword>
<proteinExistence type="predicted"/>